<evidence type="ECO:0000256" key="3">
    <source>
        <dbReference type="ARBA" id="ARBA00020042"/>
    </source>
</evidence>
<feature type="transmembrane region" description="Helical" evidence="10">
    <location>
        <begin position="12"/>
        <end position="31"/>
    </location>
</feature>
<evidence type="ECO:0000256" key="9">
    <source>
        <dbReference type="ARBA" id="ARBA00023136"/>
    </source>
</evidence>
<accession>A0ABY4AF06</accession>
<evidence type="ECO:0000256" key="2">
    <source>
        <dbReference type="ARBA" id="ARBA00009984"/>
    </source>
</evidence>
<dbReference type="NCBIfam" id="TIGR01710">
    <property type="entry name" value="typeII_sec_gspG"/>
    <property type="match status" value="1"/>
</dbReference>
<keyword evidence="7 10" id="KW-0812">Transmembrane</keyword>
<reference evidence="12 13" key="1">
    <citation type="submission" date="2020-10" db="EMBL/GenBank/DDBJ databases">
        <title>Genome analysis of Massilia species.</title>
        <authorList>
            <person name="Jung D.-H."/>
        </authorList>
    </citation>
    <scope>NUCLEOTIDE SEQUENCE [LARGE SCALE GENOMIC DNA]</scope>
    <source>
        <strain evidence="13">sipir</strain>
    </source>
</reference>
<evidence type="ECO:0000256" key="6">
    <source>
        <dbReference type="ARBA" id="ARBA00022519"/>
    </source>
</evidence>
<keyword evidence="8 10" id="KW-1133">Transmembrane helix</keyword>
<dbReference type="Proteomes" id="UP000831532">
    <property type="component" value="Chromosome"/>
</dbReference>
<dbReference type="RefSeq" id="WP_243494234.1">
    <property type="nucleotide sequence ID" value="NZ_CP063361.1"/>
</dbReference>
<comment type="subcellular location">
    <subcellularLocation>
        <location evidence="1">Cell inner membrane</location>
        <topology evidence="1">Single-pass membrane protein</topology>
    </subcellularLocation>
</comment>
<evidence type="ECO:0000256" key="8">
    <source>
        <dbReference type="ARBA" id="ARBA00022989"/>
    </source>
</evidence>
<comment type="similarity">
    <text evidence="2">Belongs to the GSP G family.</text>
</comment>
<keyword evidence="9 10" id="KW-0472">Membrane</keyword>
<dbReference type="PRINTS" id="PR00813">
    <property type="entry name" value="BCTERIALGSPG"/>
</dbReference>
<dbReference type="Gene3D" id="3.30.700.10">
    <property type="entry name" value="Glycoprotein, Type 4 Pilin"/>
    <property type="match status" value="1"/>
</dbReference>
<dbReference type="EMBL" id="CP063361">
    <property type="protein sequence ID" value="UOD33361.1"/>
    <property type="molecule type" value="Genomic_DNA"/>
</dbReference>
<keyword evidence="4" id="KW-1003">Cell membrane</keyword>
<evidence type="ECO:0000313" key="13">
    <source>
        <dbReference type="Proteomes" id="UP000831532"/>
    </source>
</evidence>
<keyword evidence="6" id="KW-0997">Cell inner membrane</keyword>
<evidence type="ECO:0000259" key="11">
    <source>
        <dbReference type="Pfam" id="PF08334"/>
    </source>
</evidence>
<dbReference type="InterPro" id="IPR013545">
    <property type="entry name" value="T2SS_protein-GspG_C"/>
</dbReference>
<dbReference type="NCBIfam" id="TIGR02532">
    <property type="entry name" value="IV_pilin_GFxxxE"/>
    <property type="match status" value="1"/>
</dbReference>
<dbReference type="PANTHER" id="PTHR30093:SF44">
    <property type="entry name" value="TYPE II SECRETION SYSTEM CORE PROTEIN G"/>
    <property type="match status" value="1"/>
</dbReference>
<dbReference type="SUPFAM" id="SSF54523">
    <property type="entry name" value="Pili subunits"/>
    <property type="match status" value="1"/>
</dbReference>
<organism evidence="12 13">
    <name type="scientific">Massilia violaceinigra</name>
    <dbReference type="NCBI Taxonomy" id="2045208"/>
    <lineage>
        <taxon>Bacteria</taxon>
        <taxon>Pseudomonadati</taxon>
        <taxon>Pseudomonadota</taxon>
        <taxon>Betaproteobacteria</taxon>
        <taxon>Burkholderiales</taxon>
        <taxon>Oxalobacteraceae</taxon>
        <taxon>Telluria group</taxon>
        <taxon>Massilia</taxon>
    </lineage>
</organism>
<proteinExistence type="inferred from homology"/>
<dbReference type="InterPro" id="IPR045584">
    <property type="entry name" value="Pilin-like"/>
</dbReference>
<dbReference type="Pfam" id="PF07963">
    <property type="entry name" value="N_methyl"/>
    <property type="match status" value="1"/>
</dbReference>
<protein>
    <recommendedName>
        <fullName evidence="3">Type II secretion system core protein G</fullName>
    </recommendedName>
</protein>
<dbReference type="PANTHER" id="PTHR30093">
    <property type="entry name" value="GENERAL SECRETION PATHWAY PROTEIN G"/>
    <property type="match status" value="1"/>
</dbReference>
<dbReference type="Pfam" id="PF08334">
    <property type="entry name" value="T2SSG"/>
    <property type="match status" value="1"/>
</dbReference>
<evidence type="ECO:0000256" key="7">
    <source>
        <dbReference type="ARBA" id="ARBA00022692"/>
    </source>
</evidence>
<gene>
    <name evidence="12" type="primary">gspG</name>
    <name evidence="12" type="ORF">INH39_12800</name>
</gene>
<evidence type="ECO:0000256" key="10">
    <source>
        <dbReference type="SAM" id="Phobius"/>
    </source>
</evidence>
<evidence type="ECO:0000256" key="1">
    <source>
        <dbReference type="ARBA" id="ARBA00004377"/>
    </source>
</evidence>
<name>A0ABY4AF06_9BURK</name>
<keyword evidence="13" id="KW-1185">Reference proteome</keyword>
<sequence>MRSAGMRAPGFTLVEIMVVVVIIGILGALVVPKLLGRTVEARITAAKSDIASLNQALKLYKLDNQRYPTTDQSLNALIAKPSSGPTANGWKAGGYIDKLPKDPWGNPYQFLSPGVQGEVDVFSLGADGLPGGTGDDADIGSWEQ</sequence>
<evidence type="ECO:0000256" key="4">
    <source>
        <dbReference type="ARBA" id="ARBA00022475"/>
    </source>
</evidence>
<dbReference type="InterPro" id="IPR010054">
    <property type="entry name" value="Type2_sec_GspG"/>
</dbReference>
<evidence type="ECO:0000256" key="5">
    <source>
        <dbReference type="ARBA" id="ARBA00022481"/>
    </source>
</evidence>
<dbReference type="InterPro" id="IPR000983">
    <property type="entry name" value="Bac_GSPG_pilin"/>
</dbReference>
<dbReference type="InterPro" id="IPR012902">
    <property type="entry name" value="N_methyl_site"/>
</dbReference>
<keyword evidence="5" id="KW-0488">Methylation</keyword>
<feature type="domain" description="Type II secretion system protein GspG C-terminal" evidence="11">
    <location>
        <begin position="34"/>
        <end position="142"/>
    </location>
</feature>
<evidence type="ECO:0000313" key="12">
    <source>
        <dbReference type="EMBL" id="UOD33361.1"/>
    </source>
</evidence>